<accession>A0A1Q3AM89</accession>
<dbReference type="PANTHER" id="PTHR31150">
    <property type="entry name" value="EXPRESSED PROTEIN"/>
    <property type="match status" value="1"/>
</dbReference>
<dbReference type="Proteomes" id="UP000187406">
    <property type="component" value="Unassembled WGS sequence"/>
</dbReference>
<dbReference type="GO" id="GO:0008270">
    <property type="term" value="F:zinc ion binding"/>
    <property type="evidence" value="ECO:0007669"/>
    <property type="project" value="UniProtKB-KW"/>
</dbReference>
<dbReference type="InterPro" id="IPR001841">
    <property type="entry name" value="Znf_RING"/>
</dbReference>
<dbReference type="STRING" id="3775.A0A1Q3AM89"/>
<dbReference type="Gene3D" id="3.30.40.10">
    <property type="entry name" value="Zinc/RING finger domain, C3HC4 (zinc finger)"/>
    <property type="match status" value="1"/>
</dbReference>
<dbReference type="SMART" id="SM00184">
    <property type="entry name" value="RING"/>
    <property type="match status" value="1"/>
</dbReference>
<reference evidence="5" key="1">
    <citation type="submission" date="2016-04" db="EMBL/GenBank/DDBJ databases">
        <title>Cephalotus genome sequencing.</title>
        <authorList>
            <person name="Fukushima K."/>
            <person name="Hasebe M."/>
            <person name="Fang X."/>
        </authorList>
    </citation>
    <scope>NUCLEOTIDE SEQUENCE [LARGE SCALE GENOMIC DNA]</scope>
    <source>
        <strain evidence="5">cv. St1</strain>
    </source>
</reference>
<evidence type="ECO:0000259" key="3">
    <source>
        <dbReference type="PROSITE" id="PS50089"/>
    </source>
</evidence>
<dbReference type="InParanoid" id="A0A1Q3AM89"/>
<keyword evidence="1" id="KW-0863">Zinc-finger</keyword>
<comment type="caution">
    <text evidence="4">The sequence shown here is derived from an EMBL/GenBank/DDBJ whole genome shotgun (WGS) entry which is preliminary data.</text>
</comment>
<dbReference type="PANTHER" id="PTHR31150:SF32">
    <property type="entry name" value="RING_U-BOX SUPERFAMILY PROTEIN"/>
    <property type="match status" value="1"/>
</dbReference>
<gene>
    <name evidence="4" type="ORF">CFOL_v3_00410</name>
</gene>
<dbReference type="InterPro" id="IPR013083">
    <property type="entry name" value="Znf_RING/FYVE/PHD"/>
</dbReference>
<protein>
    <recommendedName>
        <fullName evidence="3">RING-type domain-containing protein</fullName>
    </recommendedName>
</protein>
<proteinExistence type="predicted"/>
<organism evidence="4 5">
    <name type="scientific">Cephalotus follicularis</name>
    <name type="common">Albany pitcher plant</name>
    <dbReference type="NCBI Taxonomy" id="3775"/>
    <lineage>
        <taxon>Eukaryota</taxon>
        <taxon>Viridiplantae</taxon>
        <taxon>Streptophyta</taxon>
        <taxon>Embryophyta</taxon>
        <taxon>Tracheophyta</taxon>
        <taxon>Spermatophyta</taxon>
        <taxon>Magnoliopsida</taxon>
        <taxon>eudicotyledons</taxon>
        <taxon>Gunneridae</taxon>
        <taxon>Pentapetalae</taxon>
        <taxon>rosids</taxon>
        <taxon>fabids</taxon>
        <taxon>Oxalidales</taxon>
        <taxon>Cephalotaceae</taxon>
        <taxon>Cephalotus</taxon>
    </lineage>
</organism>
<evidence type="ECO:0000313" key="4">
    <source>
        <dbReference type="EMBL" id="GAV56869.1"/>
    </source>
</evidence>
<dbReference type="EMBL" id="BDDD01000008">
    <property type="protein sequence ID" value="GAV56869.1"/>
    <property type="molecule type" value="Genomic_DNA"/>
</dbReference>
<evidence type="ECO:0000256" key="1">
    <source>
        <dbReference type="PROSITE-ProRule" id="PRU00175"/>
    </source>
</evidence>
<feature type="region of interest" description="Disordered" evidence="2">
    <location>
        <begin position="159"/>
        <end position="184"/>
    </location>
</feature>
<dbReference type="FunCoup" id="A0A1Q3AM89">
    <property type="interactions" value="1761"/>
</dbReference>
<keyword evidence="1" id="KW-0479">Metal-binding</keyword>
<dbReference type="PROSITE" id="PS50089">
    <property type="entry name" value="ZF_RING_2"/>
    <property type="match status" value="1"/>
</dbReference>
<dbReference type="OrthoDB" id="1938835at2759"/>
<sequence length="437" mass="48261">MSVSMGSACCVHAKDRSVILPKRIRGESSDRNVTCSPSWSFRWDNRRRVAGETEDLSYHVSHGVSRNVRTEIKGPLGSERGNFSDGGSPLQNFGTPASQKSPFHYTMSTNMMTPQSDLSMASNYSTEAKNSLESPEVADLSVPRLTFSIPSSFSTGIADPLPGCSHMLPPNSTPSRRPRRSPGHQLLRQVSDSQILGFKSPNNFSISEGRSSFILPACNNDSTTGSNGGFSDGWSVRTFSELVASSQRGRWSFDSESCGKISEHSSRFVYSPTVDLQTCGACSKLLLERTSWSSHELPVAAVLVCGHVYHAECLETMTVEGDKYDPTCPICVIGEKEFSRMSRKALRAEAELSARTHKISRNRVVDSYVDGEFDDICQNSSKQKGKALMMEPSSSTKGSLAKPFFRRHFSFGSKWSRSLSDNDCARKKGFWARYRKD</sequence>
<name>A0A1Q3AM89_CEPFO</name>
<dbReference type="AlphaFoldDB" id="A0A1Q3AM89"/>
<keyword evidence="1" id="KW-0862">Zinc</keyword>
<dbReference type="SUPFAM" id="SSF57850">
    <property type="entry name" value="RING/U-box"/>
    <property type="match status" value="1"/>
</dbReference>
<keyword evidence="5" id="KW-1185">Reference proteome</keyword>
<evidence type="ECO:0000256" key="2">
    <source>
        <dbReference type="SAM" id="MobiDB-lite"/>
    </source>
</evidence>
<feature type="domain" description="RING-type" evidence="3">
    <location>
        <begin position="279"/>
        <end position="331"/>
    </location>
</feature>
<evidence type="ECO:0000313" key="5">
    <source>
        <dbReference type="Proteomes" id="UP000187406"/>
    </source>
</evidence>